<dbReference type="RefSeq" id="WP_249830841.1">
    <property type="nucleotide sequence ID" value="NZ_JAMGBE010000001.1"/>
</dbReference>
<dbReference type="Gene3D" id="3.40.190.10">
    <property type="entry name" value="Periplasmic binding protein-like II"/>
    <property type="match status" value="2"/>
</dbReference>
<organism evidence="3 4">
    <name type="scientific">Sphingomonas hankyongi</name>
    <dbReference type="NCBI Taxonomy" id="2908209"/>
    <lineage>
        <taxon>Bacteria</taxon>
        <taxon>Pseudomonadati</taxon>
        <taxon>Pseudomonadota</taxon>
        <taxon>Alphaproteobacteria</taxon>
        <taxon>Sphingomonadales</taxon>
        <taxon>Sphingomonadaceae</taxon>
        <taxon>Sphingomonas</taxon>
    </lineage>
</organism>
<dbReference type="SUPFAM" id="SSF53850">
    <property type="entry name" value="Periplasmic binding protein-like II"/>
    <property type="match status" value="1"/>
</dbReference>
<evidence type="ECO:0000313" key="3">
    <source>
        <dbReference type="EMBL" id="MCL6729278.1"/>
    </source>
</evidence>
<name>A0ABT0S093_9SPHN</name>
<keyword evidence="4" id="KW-1185">Reference proteome</keyword>
<dbReference type="Proteomes" id="UP001165342">
    <property type="component" value="Unassembled WGS sequence"/>
</dbReference>
<dbReference type="InterPro" id="IPR024370">
    <property type="entry name" value="PBP_domain"/>
</dbReference>
<sequence length="345" mass="36289">MIIALPLAALLAACGQSGKGGGGSGSGGDIGIVGSSTVYPFTKAVAEDFMRANPGLRVTVESTGTGAGMKLFCNGVGSQFPDIEDASRAMKKSEYDQCAKNGVKQVIEVAIGIDGLTVIEAANGPAMNLTQADIYKALAANPFGKGPNTAQTWKDVNPSLPAVKIRVLGPPPTSGTRDSLADLYLTKGCESDPAMKALKTTNEDKHKDICTKIREDGAFVEAGENDNLLVQKVSSDPGTLGILGYSYLEENKDRIRPVKIAGIEPTEATIADLSYPGARKLYIYVKGEHMQAKPKLRDFVAQFAKMWNKGGPLERVGLVPFAGADSEAAAKQATDLNPLDPSTLK</sequence>
<proteinExistence type="predicted"/>
<accession>A0ABT0S093</accession>
<evidence type="ECO:0000259" key="2">
    <source>
        <dbReference type="Pfam" id="PF12849"/>
    </source>
</evidence>
<dbReference type="Pfam" id="PF12849">
    <property type="entry name" value="PBP_like_2"/>
    <property type="match status" value="1"/>
</dbReference>
<feature type="domain" description="PBP" evidence="2">
    <location>
        <begin position="27"/>
        <end position="301"/>
    </location>
</feature>
<protein>
    <submittedName>
        <fullName evidence="3">Substrate-binding domain-containing protein</fullName>
    </submittedName>
</protein>
<dbReference type="InterPro" id="IPR050811">
    <property type="entry name" value="Phosphate_ABC_transporter"/>
</dbReference>
<dbReference type="PANTHER" id="PTHR30570">
    <property type="entry name" value="PERIPLASMIC PHOSPHATE BINDING COMPONENT OF PHOSPHATE ABC TRANSPORTER"/>
    <property type="match status" value="1"/>
</dbReference>
<comment type="caution">
    <text evidence="3">The sequence shown here is derived from an EMBL/GenBank/DDBJ whole genome shotgun (WGS) entry which is preliminary data.</text>
</comment>
<gene>
    <name evidence="3" type="ORF">LZ538_04305</name>
</gene>
<dbReference type="PANTHER" id="PTHR30570:SF1">
    <property type="entry name" value="PHOSPHATE-BINDING PROTEIN PSTS"/>
    <property type="match status" value="1"/>
</dbReference>
<evidence type="ECO:0000256" key="1">
    <source>
        <dbReference type="ARBA" id="ARBA00022729"/>
    </source>
</evidence>
<dbReference type="EMBL" id="JAMGBE010000001">
    <property type="protein sequence ID" value="MCL6729278.1"/>
    <property type="molecule type" value="Genomic_DNA"/>
</dbReference>
<reference evidence="3" key="1">
    <citation type="submission" date="2022-05" db="EMBL/GenBank/DDBJ databases">
        <authorList>
            <person name="Jo J.-H."/>
            <person name="Im W.-T."/>
        </authorList>
    </citation>
    <scope>NUCLEOTIDE SEQUENCE</scope>
    <source>
        <strain evidence="3">SE220</strain>
    </source>
</reference>
<evidence type="ECO:0000313" key="4">
    <source>
        <dbReference type="Proteomes" id="UP001165342"/>
    </source>
</evidence>
<keyword evidence="1" id="KW-0732">Signal</keyword>